<evidence type="ECO:0008006" key="4">
    <source>
        <dbReference type="Google" id="ProtNLM"/>
    </source>
</evidence>
<evidence type="ECO:0000313" key="3">
    <source>
        <dbReference type="Proteomes" id="UP000242560"/>
    </source>
</evidence>
<proteinExistence type="predicted"/>
<dbReference type="RefSeq" id="WP_089818167.1">
    <property type="nucleotide sequence ID" value="NZ_FORQ01000001.1"/>
</dbReference>
<evidence type="ECO:0000256" key="1">
    <source>
        <dbReference type="SAM" id="SignalP"/>
    </source>
</evidence>
<gene>
    <name evidence="2" type="ORF">SAMN05421638_0393</name>
</gene>
<protein>
    <recommendedName>
        <fullName evidence="4">DUF4920 domain-containing protein</fullName>
    </recommendedName>
</protein>
<feature type="signal peptide" evidence="1">
    <location>
        <begin position="1"/>
        <end position="18"/>
    </location>
</feature>
<organism evidence="2 3">
    <name type="scientific">Kaistella treverensis</name>
    <dbReference type="NCBI Taxonomy" id="631455"/>
    <lineage>
        <taxon>Bacteria</taxon>
        <taxon>Pseudomonadati</taxon>
        <taxon>Bacteroidota</taxon>
        <taxon>Flavobacteriia</taxon>
        <taxon>Flavobacteriales</taxon>
        <taxon>Weeksellaceae</taxon>
        <taxon>Chryseobacterium group</taxon>
        <taxon>Kaistella</taxon>
    </lineage>
</organism>
<dbReference type="Proteomes" id="UP000242560">
    <property type="component" value="Unassembled WGS sequence"/>
</dbReference>
<dbReference type="AlphaFoldDB" id="A0A1I3JUE7"/>
<accession>A0A1I3JUE7</accession>
<evidence type="ECO:0000313" key="2">
    <source>
        <dbReference type="EMBL" id="SFI63882.1"/>
    </source>
</evidence>
<sequence>MKKFAIVLSVMFATTILAQETPAPPAGKALVGDFYGAQVSAKAEKMAISPAELDQKLSSSAKLENIAVKGKVVEVCENKGCWITIKTDNNERFFVKMKDYAFFVPTSLVGKNIILEGNAETKTISVEEQRHYAEDAKKPTAEIEAITKPKEEIRFLASGIRVVK</sequence>
<keyword evidence="3" id="KW-1185">Reference proteome</keyword>
<dbReference type="InterPro" id="IPR032577">
    <property type="entry name" value="DUF4920"/>
</dbReference>
<name>A0A1I3JUE7_9FLAO</name>
<feature type="chain" id="PRO_5015362712" description="DUF4920 domain-containing protein" evidence="1">
    <location>
        <begin position="19"/>
        <end position="164"/>
    </location>
</feature>
<dbReference type="Pfam" id="PF16267">
    <property type="entry name" value="DUF4920"/>
    <property type="match status" value="1"/>
</dbReference>
<reference evidence="3" key="1">
    <citation type="submission" date="2016-10" db="EMBL/GenBank/DDBJ databases">
        <authorList>
            <person name="Varghese N."/>
            <person name="Submissions S."/>
        </authorList>
    </citation>
    <scope>NUCLEOTIDE SEQUENCE [LARGE SCALE GENOMIC DNA]</scope>
    <source>
        <strain evidence="3">DSM 22251</strain>
    </source>
</reference>
<keyword evidence="1" id="KW-0732">Signal</keyword>
<dbReference type="EMBL" id="FORQ01000001">
    <property type="protein sequence ID" value="SFI63882.1"/>
    <property type="molecule type" value="Genomic_DNA"/>
</dbReference>